<protein>
    <submittedName>
        <fullName evidence="9">RadP cytochrome P450 epoxidase</fullName>
    </submittedName>
</protein>
<reference evidence="9" key="1">
    <citation type="journal article" date="2020" name="Stud. Mycol.">
        <title>101 Dothideomycetes genomes: a test case for predicting lifestyles and emergence of pathogens.</title>
        <authorList>
            <person name="Haridas S."/>
            <person name="Albert R."/>
            <person name="Binder M."/>
            <person name="Bloem J."/>
            <person name="Labutti K."/>
            <person name="Salamov A."/>
            <person name="Andreopoulos B."/>
            <person name="Baker S."/>
            <person name="Barry K."/>
            <person name="Bills G."/>
            <person name="Bluhm B."/>
            <person name="Cannon C."/>
            <person name="Castanera R."/>
            <person name="Culley D."/>
            <person name="Daum C."/>
            <person name="Ezra D."/>
            <person name="Gonzalez J."/>
            <person name="Henrissat B."/>
            <person name="Kuo A."/>
            <person name="Liang C."/>
            <person name="Lipzen A."/>
            <person name="Lutzoni F."/>
            <person name="Magnuson J."/>
            <person name="Mondo S."/>
            <person name="Nolan M."/>
            <person name="Ohm R."/>
            <person name="Pangilinan J."/>
            <person name="Park H.-J."/>
            <person name="Ramirez L."/>
            <person name="Alfaro M."/>
            <person name="Sun H."/>
            <person name="Tritt A."/>
            <person name="Yoshinaga Y."/>
            <person name="Zwiers L.-H."/>
            <person name="Turgeon B."/>
            <person name="Goodwin S."/>
            <person name="Spatafora J."/>
            <person name="Crous P."/>
            <person name="Grigoriev I."/>
        </authorList>
    </citation>
    <scope>NUCLEOTIDE SEQUENCE</scope>
    <source>
        <strain evidence="9">CBS 207.26</strain>
    </source>
</reference>
<dbReference type="InterPro" id="IPR001128">
    <property type="entry name" value="Cyt_P450"/>
</dbReference>
<evidence type="ECO:0000256" key="3">
    <source>
        <dbReference type="ARBA" id="ARBA00022617"/>
    </source>
</evidence>
<keyword evidence="7" id="KW-0560">Oxidoreductase</keyword>
<name>A0A6A6DMM4_9PEZI</name>
<dbReference type="PROSITE" id="PS00086">
    <property type="entry name" value="CYTOCHROME_P450"/>
    <property type="match status" value="1"/>
</dbReference>
<keyword evidence="8" id="KW-0812">Transmembrane</keyword>
<proteinExistence type="inferred from homology"/>
<evidence type="ECO:0000313" key="10">
    <source>
        <dbReference type="Proteomes" id="UP000800200"/>
    </source>
</evidence>
<keyword evidence="5 6" id="KW-0408">Iron</keyword>
<feature type="transmembrane region" description="Helical" evidence="8">
    <location>
        <begin position="20"/>
        <end position="44"/>
    </location>
</feature>
<dbReference type="GO" id="GO:0004497">
    <property type="term" value="F:monooxygenase activity"/>
    <property type="evidence" value="ECO:0007669"/>
    <property type="project" value="UniProtKB-KW"/>
</dbReference>
<organism evidence="9 10">
    <name type="scientific">Zopfia rhizophila CBS 207.26</name>
    <dbReference type="NCBI Taxonomy" id="1314779"/>
    <lineage>
        <taxon>Eukaryota</taxon>
        <taxon>Fungi</taxon>
        <taxon>Dikarya</taxon>
        <taxon>Ascomycota</taxon>
        <taxon>Pezizomycotina</taxon>
        <taxon>Dothideomycetes</taxon>
        <taxon>Dothideomycetes incertae sedis</taxon>
        <taxon>Zopfiaceae</taxon>
        <taxon>Zopfia</taxon>
    </lineage>
</organism>
<dbReference type="InterPro" id="IPR017972">
    <property type="entry name" value="Cyt_P450_CS"/>
</dbReference>
<evidence type="ECO:0000256" key="8">
    <source>
        <dbReference type="SAM" id="Phobius"/>
    </source>
</evidence>
<keyword evidence="10" id="KW-1185">Reference proteome</keyword>
<accession>A0A6A6DMM4</accession>
<dbReference type="GO" id="GO:0020037">
    <property type="term" value="F:heme binding"/>
    <property type="evidence" value="ECO:0007669"/>
    <property type="project" value="InterPro"/>
</dbReference>
<feature type="binding site" description="axial binding residue" evidence="6">
    <location>
        <position position="457"/>
    </location>
    <ligand>
        <name>heme</name>
        <dbReference type="ChEBI" id="CHEBI:30413"/>
    </ligand>
    <ligandPart>
        <name>Fe</name>
        <dbReference type="ChEBI" id="CHEBI:18248"/>
    </ligandPart>
</feature>
<dbReference type="GO" id="GO:0016705">
    <property type="term" value="F:oxidoreductase activity, acting on paired donors, with incorporation or reduction of molecular oxygen"/>
    <property type="evidence" value="ECO:0007669"/>
    <property type="project" value="InterPro"/>
</dbReference>
<dbReference type="PANTHER" id="PTHR24305:SF210">
    <property type="entry name" value="CYTOCHROME P450 MONOOXYGENASE ASQL-RELATED"/>
    <property type="match status" value="1"/>
</dbReference>
<dbReference type="GO" id="GO:0005506">
    <property type="term" value="F:iron ion binding"/>
    <property type="evidence" value="ECO:0007669"/>
    <property type="project" value="InterPro"/>
</dbReference>
<keyword evidence="8" id="KW-0472">Membrane</keyword>
<keyword evidence="3 6" id="KW-0349">Heme</keyword>
<gene>
    <name evidence="9" type="ORF">K469DRAFT_753145</name>
</gene>
<dbReference type="CDD" id="cd11058">
    <property type="entry name" value="CYP60B-like"/>
    <property type="match status" value="1"/>
</dbReference>
<dbReference type="Pfam" id="PF00067">
    <property type="entry name" value="p450"/>
    <property type="match status" value="1"/>
</dbReference>
<dbReference type="EMBL" id="ML994656">
    <property type="protein sequence ID" value="KAF2180794.1"/>
    <property type="molecule type" value="Genomic_DNA"/>
</dbReference>
<dbReference type="InterPro" id="IPR036396">
    <property type="entry name" value="Cyt_P450_sf"/>
</dbReference>
<comment type="cofactor">
    <cofactor evidence="1 6">
        <name>heme</name>
        <dbReference type="ChEBI" id="CHEBI:30413"/>
    </cofactor>
</comment>
<dbReference type="PRINTS" id="PR00463">
    <property type="entry name" value="EP450I"/>
</dbReference>
<dbReference type="PANTHER" id="PTHR24305">
    <property type="entry name" value="CYTOCHROME P450"/>
    <property type="match status" value="1"/>
</dbReference>
<dbReference type="OrthoDB" id="1470350at2759"/>
<dbReference type="InterPro" id="IPR002401">
    <property type="entry name" value="Cyt_P450_E_grp-I"/>
</dbReference>
<dbReference type="Gene3D" id="1.10.630.10">
    <property type="entry name" value="Cytochrome P450"/>
    <property type="match status" value="1"/>
</dbReference>
<evidence type="ECO:0000313" key="9">
    <source>
        <dbReference type="EMBL" id="KAF2180794.1"/>
    </source>
</evidence>
<keyword evidence="4 6" id="KW-0479">Metal-binding</keyword>
<dbReference type="Proteomes" id="UP000800200">
    <property type="component" value="Unassembled WGS sequence"/>
</dbReference>
<comment type="similarity">
    <text evidence="2 7">Belongs to the cytochrome P450 family.</text>
</comment>
<dbReference type="SUPFAM" id="SSF48264">
    <property type="entry name" value="Cytochrome P450"/>
    <property type="match status" value="1"/>
</dbReference>
<evidence type="ECO:0000256" key="5">
    <source>
        <dbReference type="ARBA" id="ARBA00023004"/>
    </source>
</evidence>
<dbReference type="AlphaFoldDB" id="A0A6A6DMM4"/>
<sequence length="514" mass="58380">MSFSGRETGLLSGAAEHPLASFFAIGVFAFLGYRIGIAIYNVYFHPLAKFPGPKIYAASQIPITIKRITGDEVQTFYRLHLQYGPYVRVAPGELSTINPAAAKDIYGRQKNGRLSIPKDFKAYYMKNQRKDDTEGLMTADDETHTRQRKVFSPAFSERALRAQEPLLKKYTDLFIARLGDEHEKTGKVDMVSWLNFATFDFIADCVFGDSLHLLEKGEYNALLANIPAVVKFSAMRRAIRSFPFMDTIFQAFIPKSMIQKRMEHVKFCDERVDRRLEKQVTDNPDFWTLVLEAGNKGDAMTRGEQRQNSFLLLTAATETTSSLLSALTYLLCQNPDKLQKLKDEVRSTFQSTEQMTTITLPPLKYLQACIEEGLRVYPPVPGGLPRRTPPEGANLDGNELPPDVVVYFAHFAAYHSPSHFNRPDDFIPERWLPTPPAEFAHDRKDAVMAFSAGHRDCIGKSLAYHEARLLLAKLVWSFDLELCAESQDWIKQKSFIVGAKEPLYVKLRRVVREK</sequence>
<dbReference type="PRINTS" id="PR00385">
    <property type="entry name" value="P450"/>
</dbReference>
<evidence type="ECO:0000256" key="4">
    <source>
        <dbReference type="ARBA" id="ARBA00022723"/>
    </source>
</evidence>
<evidence type="ECO:0000256" key="1">
    <source>
        <dbReference type="ARBA" id="ARBA00001971"/>
    </source>
</evidence>
<evidence type="ECO:0000256" key="2">
    <source>
        <dbReference type="ARBA" id="ARBA00010617"/>
    </source>
</evidence>
<evidence type="ECO:0000256" key="7">
    <source>
        <dbReference type="RuleBase" id="RU000461"/>
    </source>
</evidence>
<keyword evidence="7" id="KW-0503">Monooxygenase</keyword>
<keyword evidence="8" id="KW-1133">Transmembrane helix</keyword>
<dbReference type="InterPro" id="IPR050121">
    <property type="entry name" value="Cytochrome_P450_monoxygenase"/>
</dbReference>
<evidence type="ECO:0000256" key="6">
    <source>
        <dbReference type="PIRSR" id="PIRSR602401-1"/>
    </source>
</evidence>